<evidence type="ECO:0000259" key="2">
    <source>
        <dbReference type="Pfam" id="PF04892"/>
    </source>
</evidence>
<organism evidence="4 6">
    <name type="scientific">Frigoribacterium faeni</name>
    <dbReference type="NCBI Taxonomy" id="145483"/>
    <lineage>
        <taxon>Bacteria</taxon>
        <taxon>Bacillati</taxon>
        <taxon>Actinomycetota</taxon>
        <taxon>Actinomycetes</taxon>
        <taxon>Micrococcales</taxon>
        <taxon>Microbacteriaceae</taxon>
        <taxon>Frigoribacterium</taxon>
    </lineage>
</organism>
<feature type="transmembrane region" description="Helical" evidence="1">
    <location>
        <begin position="114"/>
        <end position="133"/>
    </location>
</feature>
<keyword evidence="1" id="KW-0472">Membrane</keyword>
<evidence type="ECO:0000313" key="4">
    <source>
        <dbReference type="EMBL" id="MBA8813239.1"/>
    </source>
</evidence>
<name>A0A7W3PJ06_9MICO</name>
<dbReference type="Proteomes" id="UP000321154">
    <property type="component" value="Unassembled WGS sequence"/>
</dbReference>
<dbReference type="PANTHER" id="PTHR36834:SF1">
    <property type="entry name" value="INTEGRAL MEMBRANE PROTEIN"/>
    <property type="match status" value="1"/>
</dbReference>
<feature type="domain" description="VanZ-like" evidence="2">
    <location>
        <begin position="11"/>
        <end position="128"/>
    </location>
</feature>
<keyword evidence="5" id="KW-1185">Reference proteome</keyword>
<dbReference type="EMBL" id="BJUV01000009">
    <property type="protein sequence ID" value="GEK82890.1"/>
    <property type="molecule type" value="Genomic_DNA"/>
</dbReference>
<dbReference type="AlphaFoldDB" id="A0A7W3PJ06"/>
<sequence>MRRAFLLLLTVVYLAGVAWMTLRPSVYGSGTSELLWRALDAFARHDETSWITFARVEAAANVAMFVPMGMFPALLLPKRFWWVGIVVGFAATVGIESYQAAYLSATRFSDPQDLVMNTLGAALGAAFVGLALPRRRRRPAQSRSKAAAPVW</sequence>
<evidence type="ECO:0000256" key="1">
    <source>
        <dbReference type="SAM" id="Phobius"/>
    </source>
</evidence>
<reference evidence="4 6" key="2">
    <citation type="submission" date="2020-07" db="EMBL/GenBank/DDBJ databases">
        <title>Sequencing the genomes of 1000 actinobacteria strains.</title>
        <authorList>
            <person name="Klenk H.-P."/>
        </authorList>
    </citation>
    <scope>NUCLEOTIDE SEQUENCE [LARGE SCALE GENOMIC DNA]</scope>
    <source>
        <strain evidence="4 6">DSM 10309</strain>
    </source>
</reference>
<feature type="transmembrane region" description="Helical" evidence="1">
    <location>
        <begin position="52"/>
        <end position="73"/>
    </location>
</feature>
<dbReference type="PANTHER" id="PTHR36834">
    <property type="entry name" value="MEMBRANE PROTEIN-RELATED"/>
    <property type="match status" value="1"/>
</dbReference>
<dbReference type="OrthoDB" id="3787741at2"/>
<dbReference type="Proteomes" id="UP000522688">
    <property type="component" value="Unassembled WGS sequence"/>
</dbReference>
<evidence type="ECO:0000313" key="3">
    <source>
        <dbReference type="EMBL" id="GEK82890.1"/>
    </source>
</evidence>
<accession>A0A7W3PJ06</accession>
<comment type="caution">
    <text evidence="4">The sequence shown here is derived from an EMBL/GenBank/DDBJ whole genome shotgun (WGS) entry which is preliminary data.</text>
</comment>
<dbReference type="InterPro" id="IPR006976">
    <property type="entry name" value="VanZ-like"/>
</dbReference>
<reference evidence="3 5" key="1">
    <citation type="submission" date="2019-07" db="EMBL/GenBank/DDBJ databases">
        <title>Whole genome shotgun sequence of Frigoribacterium faeni NBRC 103066.</title>
        <authorList>
            <person name="Hosoyama A."/>
            <person name="Uohara A."/>
            <person name="Ohji S."/>
            <person name="Ichikawa N."/>
        </authorList>
    </citation>
    <scope>NUCLEOTIDE SEQUENCE [LARGE SCALE GENOMIC DNA]</scope>
    <source>
        <strain evidence="3 5">NBRC 103066</strain>
    </source>
</reference>
<keyword evidence="1" id="KW-1133">Transmembrane helix</keyword>
<keyword evidence="1" id="KW-0812">Transmembrane</keyword>
<protein>
    <submittedName>
        <fullName evidence="4">Glycopeptide antibiotics resistance protein</fullName>
    </submittedName>
</protein>
<evidence type="ECO:0000313" key="6">
    <source>
        <dbReference type="Proteomes" id="UP000522688"/>
    </source>
</evidence>
<dbReference type="RefSeq" id="WP_146853999.1">
    <property type="nucleotide sequence ID" value="NZ_BAAAHR010000001.1"/>
</dbReference>
<proteinExistence type="predicted"/>
<dbReference type="InterPro" id="IPR053150">
    <property type="entry name" value="Teicoplanin_resist-assoc"/>
</dbReference>
<dbReference type="EMBL" id="JACGWW010000002">
    <property type="protein sequence ID" value="MBA8813239.1"/>
    <property type="molecule type" value="Genomic_DNA"/>
</dbReference>
<dbReference type="Pfam" id="PF04892">
    <property type="entry name" value="VanZ"/>
    <property type="match status" value="1"/>
</dbReference>
<evidence type="ECO:0000313" key="5">
    <source>
        <dbReference type="Proteomes" id="UP000321154"/>
    </source>
</evidence>
<feature type="transmembrane region" description="Helical" evidence="1">
    <location>
        <begin position="80"/>
        <end position="102"/>
    </location>
</feature>
<gene>
    <name evidence="4" type="ORF">FB463_001488</name>
    <name evidence="3" type="ORF">FFA01_11990</name>
</gene>